<dbReference type="Proteomes" id="UP000672032">
    <property type="component" value="Chromosome 2"/>
</dbReference>
<protein>
    <recommendedName>
        <fullName evidence="2">UBC core domain-containing protein</fullName>
    </recommendedName>
</protein>
<organism evidence="3 4">
    <name type="scientific">Monilinia vaccinii-corymbosi</name>
    <dbReference type="NCBI Taxonomy" id="61207"/>
    <lineage>
        <taxon>Eukaryota</taxon>
        <taxon>Fungi</taxon>
        <taxon>Dikarya</taxon>
        <taxon>Ascomycota</taxon>
        <taxon>Pezizomycotina</taxon>
        <taxon>Leotiomycetes</taxon>
        <taxon>Helotiales</taxon>
        <taxon>Sclerotiniaceae</taxon>
        <taxon>Monilinia</taxon>
    </lineage>
</organism>
<accession>A0A8A3P6V7</accession>
<dbReference type="OrthoDB" id="109543at2759"/>
<dbReference type="Pfam" id="PF00179">
    <property type="entry name" value="UQ_con"/>
    <property type="match status" value="1"/>
</dbReference>
<gene>
    <name evidence="3" type="ORF">DSL72_001073</name>
</gene>
<evidence type="ECO:0000256" key="1">
    <source>
        <dbReference type="ARBA" id="ARBA00022786"/>
    </source>
</evidence>
<keyword evidence="1" id="KW-0833">Ubl conjugation pathway</keyword>
<evidence type="ECO:0000313" key="3">
    <source>
        <dbReference type="EMBL" id="QSZ31506.1"/>
    </source>
</evidence>
<evidence type="ECO:0000259" key="2">
    <source>
        <dbReference type="PROSITE" id="PS50127"/>
    </source>
</evidence>
<reference evidence="3" key="1">
    <citation type="submission" date="2020-10" db="EMBL/GenBank/DDBJ databases">
        <title>Genome Sequence of Monilinia vaccinii-corymbosi Sheds Light on Mummy Berry Disease Infection of Blueberry and Mating Type.</title>
        <authorList>
            <person name="Yow A.G."/>
            <person name="Zhang Y."/>
            <person name="Bansal K."/>
            <person name="Eacker S.M."/>
            <person name="Sullivan S."/>
            <person name="Liachko I."/>
            <person name="Cubeta M.A."/>
            <person name="Rollins J.A."/>
            <person name="Ashrafi H."/>
        </authorList>
    </citation>
    <scope>NUCLEOTIDE SEQUENCE</scope>
    <source>
        <strain evidence="3">RL-1</strain>
    </source>
</reference>
<dbReference type="SUPFAM" id="SSF54495">
    <property type="entry name" value="UBC-like"/>
    <property type="match status" value="1"/>
</dbReference>
<keyword evidence="4" id="KW-1185">Reference proteome</keyword>
<evidence type="ECO:0000313" key="4">
    <source>
        <dbReference type="Proteomes" id="UP000672032"/>
    </source>
</evidence>
<dbReference type="InterPro" id="IPR050113">
    <property type="entry name" value="Ub_conjugating_enzyme"/>
</dbReference>
<dbReference type="InterPro" id="IPR000608">
    <property type="entry name" value="UBC"/>
</dbReference>
<name>A0A8A3P6V7_9HELO</name>
<dbReference type="Gene3D" id="3.10.110.10">
    <property type="entry name" value="Ubiquitin Conjugating Enzyme"/>
    <property type="match status" value="1"/>
</dbReference>
<dbReference type="AlphaFoldDB" id="A0A8A3P6V7"/>
<dbReference type="InterPro" id="IPR016135">
    <property type="entry name" value="UBQ-conjugating_enzyme/RWD"/>
</dbReference>
<dbReference type="PROSITE" id="PS50127">
    <property type="entry name" value="UBC_2"/>
    <property type="match status" value="1"/>
</dbReference>
<feature type="domain" description="UBC core" evidence="2">
    <location>
        <begin position="7"/>
        <end position="154"/>
    </location>
</feature>
<dbReference type="PANTHER" id="PTHR24067">
    <property type="entry name" value="UBIQUITIN-CONJUGATING ENZYME E2"/>
    <property type="match status" value="1"/>
</dbReference>
<proteinExistence type="predicted"/>
<sequence>MSQNLTLLRRRLLLDIAELQTEPYPNIALHVDDANLDSACLILDVDGYGPLHITIKFPVDYPLQPPTIEMNSDISHPNIHGGYICTSLLNTKEGWTPAYTLKGFAIQLLSFFASDALDQDDGSERVNLRPYREGSGTEKKGEKFICEKCSAKEKEVSEDSAVAIPDGSLRADLKKLDLQDAVPRSSKKHSEGCIQRIRLPDELMLLICEELKTEELILFARAWSRVSRMIADYDLIRTRELICFLTKQDYKTTQLGVGVCVDVKDKRQGTFSSEFDLISYEAYWDHRVRRSVQGIRFRYWLPLPISEEHWGRIKLEKESVHAHLTFIGVAARLGYDFQPFRVIYHFMNDVLVKLNTEAEGNISMAPDAPRKEIVESTLTYASEKAIESYFNLFHLLICLAVDDDSIVKSANAMLEEFINGQISESSCPNLGHLLVASLISDIELSDEAMLTIITETITRNVAWMFDRQLGKNMAGLSYMEPSEVSPYRLEKTFEAGKTSYRVLMFLNLFRRAALGNPRKPLSQLAGEAFQRHGAPPRGSAKVLADCIKRIHLIDSFPGFFKSMGMKVPGDAWFTHLLRRCIRNSIDKGYSKMPITQSQALYLRQLDEPYVEVLNGLQPVFIDICDVESFFPEKRR</sequence>
<dbReference type="EMBL" id="CP063406">
    <property type="protein sequence ID" value="QSZ31506.1"/>
    <property type="molecule type" value="Genomic_DNA"/>
</dbReference>
<dbReference type="SMART" id="SM00212">
    <property type="entry name" value="UBCc"/>
    <property type="match status" value="1"/>
</dbReference>